<keyword evidence="4" id="KW-0010">Activator</keyword>
<dbReference type="AlphaFoldDB" id="A0A182NK37"/>
<accession>A0A182NK37</accession>
<evidence type="ECO:0000256" key="6">
    <source>
        <dbReference type="ARBA" id="ARBA00023242"/>
    </source>
</evidence>
<name>A0A182NK37_9DIPT</name>
<dbReference type="InterPro" id="IPR048897">
    <property type="entry name" value="Nol11_C"/>
</dbReference>
<dbReference type="Pfam" id="PF08168">
    <property type="entry name" value="NOL11_N"/>
    <property type="match status" value="1"/>
</dbReference>
<dbReference type="Proteomes" id="UP000075884">
    <property type="component" value="Unassembled WGS sequence"/>
</dbReference>
<evidence type="ECO:0008006" key="12">
    <source>
        <dbReference type="Google" id="ProtNLM"/>
    </source>
</evidence>
<proteinExistence type="predicted"/>
<evidence type="ECO:0000256" key="7">
    <source>
        <dbReference type="SAM" id="MobiDB-lite"/>
    </source>
</evidence>
<evidence type="ECO:0000256" key="4">
    <source>
        <dbReference type="ARBA" id="ARBA00023159"/>
    </source>
</evidence>
<keyword evidence="6" id="KW-0539">Nucleus</keyword>
<feature type="domain" description="Nucleolar protein 11 N-terminal" evidence="8">
    <location>
        <begin position="1"/>
        <end position="344"/>
    </location>
</feature>
<dbReference type="GO" id="GO:0003723">
    <property type="term" value="F:RNA binding"/>
    <property type="evidence" value="ECO:0007669"/>
    <property type="project" value="TreeGrafter"/>
</dbReference>
<dbReference type="InterPro" id="IPR042859">
    <property type="entry name" value="NOL11"/>
</dbReference>
<evidence type="ECO:0000259" key="8">
    <source>
        <dbReference type="Pfam" id="PF08168"/>
    </source>
</evidence>
<keyword evidence="2" id="KW-0698">rRNA processing</keyword>
<evidence type="ECO:0000313" key="11">
    <source>
        <dbReference type="Proteomes" id="UP000075884"/>
    </source>
</evidence>
<sequence length="720" mass="81869">MAKLLAYYNLCPINNIDDFLGLSRDVDPGCVINTLGRNIILVVKLSNQRQIRSWTVLDRLSSKVVYDFKSERYVAVFGGRYIRCWHRDQPDVNTVKKIKLYRTVQDLFTLESGQTLILYRDGSCESLESALETRNEYKFSQDDDAGGHASNVDPKTHTVRDVRVLVLDNGIPLLTYFLRKEEDGTVEFNYALLNPTDLKVAKAIEKVRMVRIGEDMKMVSGCVVDGSDGPSLLSIWSDSRIFNLQLSLGQSPKREDGVGNFIEMVQSFNVKEPLSMAGIGKDYVAVYANNKNQDGAMLVLFNVQFKVFQAKQLFKVYFRASRFWVVDSNILLAFGQTLAVVPFKISKEQLSDMIGSQRTLDLSHTIDDESINEEGEFFDVYAFDEMRSKISAPGDEHGREEEDEKEPELDGTVSNPLYKRLTGEHEFEVVLRSAYHQVLPVDVVECPTLPDDTVQIKLFNNADLSLGPLVLSEKFEIILEELERCGYSETDICDKVVPWLIQAELPDDLGKCLKRYSVISERTIVNALKYAMSLDTADDSMEASVPASSKDFKLPTNKKTDLPNQNVMAEAQTTHSSHRDLLNVVLSCSFNRTALIRSARKELDFLTVTRLLQHLEYLLVDPLATLTETLHTVENFDSDEQTVQWIMVLLDSHYQQFILSTEEAVRAQLQRMLDIVEAHVDLVKQLKSLAPAMRRMMQRKLQKTKDGSNQWYSIETVTLY</sequence>
<keyword evidence="5" id="KW-0804">Transcription</keyword>
<dbReference type="PANTHER" id="PTHR15633:SF2">
    <property type="entry name" value="NUCLEOLAR PROTEIN 11"/>
    <property type="match status" value="1"/>
</dbReference>
<protein>
    <recommendedName>
        <fullName evidence="12">Nucleolar protein 11</fullName>
    </recommendedName>
</protein>
<comment type="subcellular location">
    <subcellularLocation>
        <location evidence="1">Nucleus</location>
        <location evidence="1">Nucleolus</location>
    </subcellularLocation>
</comment>
<keyword evidence="11" id="KW-1185">Reference proteome</keyword>
<dbReference type="EnsemblMetazoa" id="ADIR008017-RA">
    <property type="protein sequence ID" value="ADIR008017-PA"/>
    <property type="gene ID" value="ADIR008017"/>
</dbReference>
<reference evidence="10" key="2">
    <citation type="submission" date="2020-05" db="UniProtKB">
        <authorList>
            <consortium name="EnsemblMetazoa"/>
        </authorList>
    </citation>
    <scope>IDENTIFICATION</scope>
    <source>
        <strain evidence="10">WRAIR2</strain>
    </source>
</reference>
<organism evidence="10 11">
    <name type="scientific">Anopheles dirus</name>
    <dbReference type="NCBI Taxonomy" id="7168"/>
    <lineage>
        <taxon>Eukaryota</taxon>
        <taxon>Metazoa</taxon>
        <taxon>Ecdysozoa</taxon>
        <taxon>Arthropoda</taxon>
        <taxon>Hexapoda</taxon>
        <taxon>Insecta</taxon>
        <taxon>Pterygota</taxon>
        <taxon>Neoptera</taxon>
        <taxon>Endopterygota</taxon>
        <taxon>Diptera</taxon>
        <taxon>Nematocera</taxon>
        <taxon>Culicoidea</taxon>
        <taxon>Culicidae</taxon>
        <taxon>Anophelinae</taxon>
        <taxon>Anopheles</taxon>
    </lineage>
</organism>
<evidence type="ECO:0000259" key="9">
    <source>
        <dbReference type="Pfam" id="PF20998"/>
    </source>
</evidence>
<evidence type="ECO:0000256" key="1">
    <source>
        <dbReference type="ARBA" id="ARBA00004604"/>
    </source>
</evidence>
<dbReference type="InterPro" id="IPR012584">
    <property type="entry name" value="NOL11_N"/>
</dbReference>
<evidence type="ECO:0000313" key="10">
    <source>
        <dbReference type="EnsemblMetazoa" id="ADIR008017-PA"/>
    </source>
</evidence>
<evidence type="ECO:0000256" key="3">
    <source>
        <dbReference type="ARBA" id="ARBA00023015"/>
    </source>
</evidence>
<dbReference type="GO" id="GO:0030490">
    <property type="term" value="P:maturation of SSU-rRNA"/>
    <property type="evidence" value="ECO:0007669"/>
    <property type="project" value="InterPro"/>
</dbReference>
<keyword evidence="3" id="KW-0805">Transcription regulation</keyword>
<dbReference type="GO" id="GO:0005730">
    <property type="term" value="C:nucleolus"/>
    <property type="evidence" value="ECO:0007669"/>
    <property type="project" value="UniProtKB-SubCell"/>
</dbReference>
<evidence type="ECO:0000256" key="5">
    <source>
        <dbReference type="ARBA" id="ARBA00023163"/>
    </source>
</evidence>
<feature type="compositionally biased region" description="Basic and acidic residues" evidence="7">
    <location>
        <begin position="391"/>
        <end position="400"/>
    </location>
</feature>
<dbReference type="PANTHER" id="PTHR15633">
    <property type="entry name" value="NUCLEOLAR PROTEIN 11"/>
    <property type="match status" value="1"/>
</dbReference>
<dbReference type="STRING" id="7168.A0A182NK37"/>
<dbReference type="VEuPathDB" id="VectorBase:ADIR008017"/>
<reference evidence="11" key="1">
    <citation type="submission" date="2013-03" db="EMBL/GenBank/DDBJ databases">
        <title>The Genome Sequence of Anopheles dirus WRAIR2.</title>
        <authorList>
            <consortium name="The Broad Institute Genomics Platform"/>
            <person name="Neafsey D.E."/>
            <person name="Walton C."/>
            <person name="Walker B."/>
            <person name="Young S.K."/>
            <person name="Zeng Q."/>
            <person name="Gargeya S."/>
            <person name="Fitzgerald M."/>
            <person name="Haas B."/>
            <person name="Abouelleil A."/>
            <person name="Allen A.W."/>
            <person name="Alvarado L."/>
            <person name="Arachchi H.M."/>
            <person name="Berlin A.M."/>
            <person name="Chapman S.B."/>
            <person name="Gainer-Dewar J."/>
            <person name="Goldberg J."/>
            <person name="Griggs A."/>
            <person name="Gujja S."/>
            <person name="Hansen M."/>
            <person name="Howarth C."/>
            <person name="Imamovic A."/>
            <person name="Ireland A."/>
            <person name="Larimer J."/>
            <person name="McCowan C."/>
            <person name="Murphy C."/>
            <person name="Pearson M."/>
            <person name="Poon T.W."/>
            <person name="Priest M."/>
            <person name="Roberts A."/>
            <person name="Saif S."/>
            <person name="Shea T."/>
            <person name="Sisk P."/>
            <person name="Sykes S."/>
            <person name="Wortman J."/>
            <person name="Nusbaum C."/>
            <person name="Birren B."/>
        </authorList>
    </citation>
    <scope>NUCLEOTIDE SEQUENCE [LARGE SCALE GENOMIC DNA]</scope>
    <source>
        <strain evidence="11">WRAIR2</strain>
    </source>
</reference>
<dbReference type="Pfam" id="PF20998">
    <property type="entry name" value="Nol11_C"/>
    <property type="match status" value="1"/>
</dbReference>
<feature type="domain" description="Nucleolar protein 11 C-terminal" evidence="9">
    <location>
        <begin position="478"/>
        <end position="720"/>
    </location>
</feature>
<evidence type="ECO:0000256" key="2">
    <source>
        <dbReference type="ARBA" id="ARBA00022552"/>
    </source>
</evidence>
<feature type="region of interest" description="Disordered" evidence="7">
    <location>
        <begin position="391"/>
        <end position="415"/>
    </location>
</feature>